<comment type="caution">
    <text evidence="1">The sequence shown here is derived from an EMBL/GenBank/DDBJ whole genome shotgun (WGS) entry which is preliminary data.</text>
</comment>
<reference evidence="1 2" key="1">
    <citation type="submission" date="2023-07" db="EMBL/GenBank/DDBJ databases">
        <title>Sorghum-associated microbial communities from plants grown in Nebraska, USA.</title>
        <authorList>
            <person name="Schachtman D."/>
        </authorList>
    </citation>
    <scope>NUCLEOTIDE SEQUENCE [LARGE SCALE GENOMIC DNA]</scope>
    <source>
        <strain evidence="1 2">CC60</strain>
    </source>
</reference>
<proteinExistence type="predicted"/>
<organism evidence="1 2">
    <name type="scientific">Luteibacter jiangsuensis</name>
    <dbReference type="NCBI Taxonomy" id="637577"/>
    <lineage>
        <taxon>Bacteria</taxon>
        <taxon>Pseudomonadati</taxon>
        <taxon>Pseudomonadota</taxon>
        <taxon>Gammaproteobacteria</taxon>
        <taxon>Lysobacterales</taxon>
        <taxon>Rhodanobacteraceae</taxon>
        <taxon>Luteibacter</taxon>
    </lineage>
</organism>
<sequence length="61" mass="6671">MQTAPAASEHDKAGLKHHAVYLLRPDIWVALADPEGSADTLDAYFTSRSYLVGKEQGSIRD</sequence>
<protein>
    <submittedName>
        <fullName evidence="1">Uncharacterized protein</fullName>
    </submittedName>
</protein>
<dbReference type="RefSeq" id="WP_306847450.1">
    <property type="nucleotide sequence ID" value="NZ_JAUSSK010000001.1"/>
</dbReference>
<evidence type="ECO:0000313" key="2">
    <source>
        <dbReference type="Proteomes" id="UP001237737"/>
    </source>
</evidence>
<name>A0ABT9SUI0_9GAMM</name>
<keyword evidence="2" id="KW-1185">Reference proteome</keyword>
<evidence type="ECO:0000313" key="1">
    <source>
        <dbReference type="EMBL" id="MDQ0008638.1"/>
    </source>
</evidence>
<dbReference type="Proteomes" id="UP001237737">
    <property type="component" value="Unassembled WGS sequence"/>
</dbReference>
<dbReference type="EMBL" id="JAUSSK010000001">
    <property type="protein sequence ID" value="MDQ0008638.1"/>
    <property type="molecule type" value="Genomic_DNA"/>
</dbReference>
<gene>
    <name evidence="1" type="ORF">J2T07_000797</name>
</gene>
<accession>A0ABT9SUI0</accession>